<proteinExistence type="predicted"/>
<protein>
    <recommendedName>
        <fullName evidence="2">IrrE N-terminal-like domain-containing protein</fullName>
    </recommendedName>
</protein>
<comment type="caution">
    <text evidence="1">The sequence shown here is derived from an EMBL/GenBank/DDBJ whole genome shotgun (WGS) entry which is preliminary data.</text>
</comment>
<gene>
    <name evidence="1" type="ORF">SDC9_97395</name>
</gene>
<sequence>MIEVSLSKNLDIFGCCLLLDGEVQVYNKVTGSMKPRSFPAGTILIDPNYAERYGEGAKRNTLIHEALHWEKDKRYFEILQIKNRASSEKLYPIMCRQSETYYVPPEGKNTKENEVRWLEWQAHRLAPRVLMPHEMFKKKALEIIERPDSANIDLPLSCDSLIERISEFFLVSRSSAKYRLIEVGLEAVISQFDDYADVYAEILESKSYQPLSPVEAYSLTLNDSVFSEWINDGSFIYADGYFILASQQYVVFKDGIPHLTAKAKKNLSKCVLNIREQRCVEYTYACKDFEGLSFLYKTDVKAQDVDRRIYLFDPKLQMSFEKLDPTESYAAALNSIPAYDEDEENQLLGMLAMPNKSLCQCLWFLMENRHWTAPSTFSEYTGLHANYHGKIKNDQYDNMGTDVLMAICIGLQLRLWLIEQIFVKSQNKLTRYQDPDKTYIRILERFPGVTLNDFNGMLKAAKLPEIGTKEKVS</sequence>
<dbReference type="AlphaFoldDB" id="A0A645AIH4"/>
<accession>A0A645AIH4</accession>
<reference evidence="1" key="1">
    <citation type="submission" date="2019-08" db="EMBL/GenBank/DDBJ databases">
        <authorList>
            <person name="Kucharzyk K."/>
            <person name="Murdoch R.W."/>
            <person name="Higgins S."/>
            <person name="Loffler F."/>
        </authorList>
    </citation>
    <scope>NUCLEOTIDE SEQUENCE</scope>
</reference>
<name>A0A645AIH4_9ZZZZ</name>
<evidence type="ECO:0008006" key="2">
    <source>
        <dbReference type="Google" id="ProtNLM"/>
    </source>
</evidence>
<organism evidence="1">
    <name type="scientific">bioreactor metagenome</name>
    <dbReference type="NCBI Taxonomy" id="1076179"/>
    <lineage>
        <taxon>unclassified sequences</taxon>
        <taxon>metagenomes</taxon>
        <taxon>ecological metagenomes</taxon>
    </lineage>
</organism>
<dbReference type="EMBL" id="VSSQ01013062">
    <property type="protein sequence ID" value="MPM50653.1"/>
    <property type="molecule type" value="Genomic_DNA"/>
</dbReference>
<evidence type="ECO:0000313" key="1">
    <source>
        <dbReference type="EMBL" id="MPM50653.1"/>
    </source>
</evidence>